<dbReference type="EMBL" id="QJJU01000011">
    <property type="protein sequence ID" value="PXX07350.1"/>
    <property type="molecule type" value="Genomic_DNA"/>
</dbReference>
<evidence type="ECO:0000256" key="1">
    <source>
        <dbReference type="ARBA" id="ARBA00023002"/>
    </source>
</evidence>
<organism evidence="3 4">
    <name type="scientific">Mycolicibacterium moriokaense</name>
    <dbReference type="NCBI Taxonomy" id="39691"/>
    <lineage>
        <taxon>Bacteria</taxon>
        <taxon>Bacillati</taxon>
        <taxon>Actinomycetota</taxon>
        <taxon>Actinomycetes</taxon>
        <taxon>Mycobacteriales</taxon>
        <taxon>Mycobacteriaceae</taxon>
        <taxon>Mycolicibacterium</taxon>
    </lineage>
</organism>
<accession>A0A318HI06</accession>
<dbReference type="PANTHER" id="PTHR43157">
    <property type="entry name" value="PHOSPHATIDYLINOSITOL-GLYCAN BIOSYNTHESIS CLASS F PROTEIN-RELATED"/>
    <property type="match status" value="1"/>
</dbReference>
<evidence type="ECO:0000313" key="3">
    <source>
        <dbReference type="EMBL" id="PXX07350.1"/>
    </source>
</evidence>
<protein>
    <submittedName>
        <fullName evidence="3">NAD(P)-dependent dehydrogenase (Short-subunit alcohol dehydrogenase family)</fullName>
    </submittedName>
</protein>
<comment type="caution">
    <text evidence="3">The sequence shown here is derived from an EMBL/GenBank/DDBJ whole genome shotgun (WGS) entry which is preliminary data.</text>
</comment>
<dbReference type="PRINTS" id="PR00080">
    <property type="entry name" value="SDRFAMILY"/>
</dbReference>
<dbReference type="InterPro" id="IPR036291">
    <property type="entry name" value="NAD(P)-bd_dom_sf"/>
</dbReference>
<dbReference type="AlphaFoldDB" id="A0A318HI06"/>
<dbReference type="Gene3D" id="3.40.50.720">
    <property type="entry name" value="NAD(P)-binding Rossmann-like Domain"/>
    <property type="match status" value="1"/>
</dbReference>
<proteinExistence type="inferred from homology"/>
<evidence type="ECO:0000313" key="4">
    <source>
        <dbReference type="Proteomes" id="UP000247781"/>
    </source>
</evidence>
<evidence type="ECO:0000256" key="2">
    <source>
        <dbReference type="RuleBase" id="RU000363"/>
    </source>
</evidence>
<dbReference type="PANTHER" id="PTHR43157:SF31">
    <property type="entry name" value="PHOSPHATIDYLINOSITOL-GLYCAN BIOSYNTHESIS CLASS F PROTEIN"/>
    <property type="match status" value="1"/>
</dbReference>
<dbReference type="OrthoDB" id="4449798at2"/>
<dbReference type="RefSeq" id="WP_110317417.1">
    <property type="nucleotide sequence ID" value="NZ_QJJU01000011.1"/>
</dbReference>
<dbReference type="Pfam" id="PF00106">
    <property type="entry name" value="adh_short"/>
    <property type="match status" value="1"/>
</dbReference>
<reference evidence="4" key="1">
    <citation type="submission" date="2018-05" db="EMBL/GenBank/DDBJ databases">
        <authorList>
            <person name="Deangelis K."/>
            <person name="Huntemann M."/>
            <person name="Clum A."/>
            <person name="Pillay M."/>
            <person name="Palaniappan K."/>
            <person name="Varghese N."/>
            <person name="Mikhailova N."/>
            <person name="Stamatis D."/>
            <person name="Reddy T."/>
            <person name="Daum C."/>
            <person name="Shapiro N."/>
            <person name="Ivanova N."/>
            <person name="Kyrpides N."/>
            <person name="Woyke T."/>
        </authorList>
    </citation>
    <scope>NUCLEOTIDE SEQUENCE [LARGE SCALE GENOMIC DNA]</scope>
    <source>
        <strain evidence="4">GAS496</strain>
    </source>
</reference>
<dbReference type="InterPro" id="IPR002347">
    <property type="entry name" value="SDR_fam"/>
</dbReference>
<gene>
    <name evidence="3" type="ORF">C8E89_111134</name>
</gene>
<dbReference type="PRINTS" id="PR00081">
    <property type="entry name" value="GDHRDH"/>
</dbReference>
<dbReference type="SUPFAM" id="SSF51735">
    <property type="entry name" value="NAD(P)-binding Rossmann-fold domains"/>
    <property type="match status" value="1"/>
</dbReference>
<dbReference type="Proteomes" id="UP000247781">
    <property type="component" value="Unassembled WGS sequence"/>
</dbReference>
<sequence>MTHTVDQVLSGVDLSGKICVVTGATSGLGLMTAQGLASAGATVVLAGRDPERLRSAAEAITAEAATATVETVELELDSLESVRSAAVEIVGRLPRVDVLINNAGVMFTPYQQTNDGFELQFGVNHLGHFELTVHLLPLLLNAKSARVINLSSDGHKIFDIDLDDPNWKRGPYDKFKAYGASKTANVLFTVALDARYRDSGVRSFAVHPGTVATSLSRYMSKGDMRAMMGLGSADRDPAAAPPRLEVIPVEQGAATSVWAAVSDELAGLGGLYLADCAISADVASYAVDPQRAEQLWTISERLAGAPTVQSRT</sequence>
<keyword evidence="1" id="KW-0560">Oxidoreductase</keyword>
<name>A0A318HI06_9MYCO</name>
<keyword evidence="4" id="KW-1185">Reference proteome</keyword>
<comment type="similarity">
    <text evidence="2">Belongs to the short-chain dehydrogenases/reductases (SDR) family.</text>
</comment>
<dbReference type="GO" id="GO:0016491">
    <property type="term" value="F:oxidoreductase activity"/>
    <property type="evidence" value="ECO:0007669"/>
    <property type="project" value="UniProtKB-KW"/>
</dbReference>
<reference evidence="3 4" key="2">
    <citation type="submission" date="2018-06" db="EMBL/GenBank/DDBJ databases">
        <title>Sequencing of bacterial isolates from soil warming experiment in Harvard Forest, Massachusetts, USA.</title>
        <authorList>
            <person name="Deangelis K.PhD."/>
        </authorList>
    </citation>
    <scope>NUCLEOTIDE SEQUENCE [LARGE SCALE GENOMIC DNA]</scope>
    <source>
        <strain evidence="3 4">GAS496</strain>
    </source>
</reference>